<organism evidence="1 2">
    <name type="scientific">Trichinella pseudospiralis</name>
    <name type="common">Parasitic roundworm</name>
    <dbReference type="NCBI Taxonomy" id="6337"/>
    <lineage>
        <taxon>Eukaryota</taxon>
        <taxon>Metazoa</taxon>
        <taxon>Ecdysozoa</taxon>
        <taxon>Nematoda</taxon>
        <taxon>Enoplea</taxon>
        <taxon>Dorylaimia</taxon>
        <taxon>Trichinellida</taxon>
        <taxon>Trichinellidae</taxon>
        <taxon>Trichinella</taxon>
    </lineage>
</organism>
<protein>
    <submittedName>
        <fullName evidence="1">Uncharacterized protein</fullName>
    </submittedName>
</protein>
<evidence type="ECO:0000313" key="1">
    <source>
        <dbReference type="EMBL" id="KRY99609.1"/>
    </source>
</evidence>
<reference evidence="1 2" key="1">
    <citation type="submission" date="2015-01" db="EMBL/GenBank/DDBJ databases">
        <title>Evolution of Trichinella species and genotypes.</title>
        <authorList>
            <person name="Korhonen P.K."/>
            <person name="Edoardo P."/>
            <person name="Giuseppe L.R."/>
            <person name="Gasser R.B."/>
        </authorList>
    </citation>
    <scope>NUCLEOTIDE SEQUENCE [LARGE SCALE GENOMIC DNA]</scope>
    <source>
        <strain evidence="1">ISS176</strain>
    </source>
</reference>
<dbReference type="Proteomes" id="UP000054826">
    <property type="component" value="Unassembled WGS sequence"/>
</dbReference>
<sequence>MLHKTAMVCVQPQIGDSLYTTTAKHTLQYISVPLRLGYQLNKNKWSITPTVGIALNVLKNASIETSIENGSQSEQEVPPFNTLFEPVLLYL</sequence>
<gene>
    <name evidence="1" type="ORF">T4C_8648</name>
</gene>
<evidence type="ECO:0000313" key="2">
    <source>
        <dbReference type="Proteomes" id="UP000054826"/>
    </source>
</evidence>
<comment type="caution">
    <text evidence="1">The sequence shown here is derived from an EMBL/GenBank/DDBJ whole genome shotgun (WGS) entry which is preliminary data.</text>
</comment>
<accession>A0A0V1GNH1</accession>
<name>A0A0V1GNH1_TRIPS</name>
<proteinExistence type="predicted"/>
<dbReference type="AlphaFoldDB" id="A0A0V1GNH1"/>
<dbReference type="EMBL" id="JYDV01001363">
    <property type="protein sequence ID" value="KRY99609.1"/>
    <property type="molecule type" value="Genomic_DNA"/>
</dbReference>